<dbReference type="GO" id="GO:0009088">
    <property type="term" value="P:threonine biosynthetic process"/>
    <property type="evidence" value="ECO:0007669"/>
    <property type="project" value="TreeGrafter"/>
</dbReference>
<dbReference type="InterPro" id="IPR002575">
    <property type="entry name" value="Aminoglycoside_PTrfase"/>
</dbReference>
<dbReference type="GO" id="GO:0004413">
    <property type="term" value="F:homoserine kinase activity"/>
    <property type="evidence" value="ECO:0007669"/>
    <property type="project" value="TreeGrafter"/>
</dbReference>
<gene>
    <name evidence="3" type="ORF">I8751_07880</name>
</gene>
<organism evidence="3 4">
    <name type="scientific">Atlanticothrix silvestris CENA357</name>
    <dbReference type="NCBI Taxonomy" id="1725252"/>
    <lineage>
        <taxon>Bacteria</taxon>
        <taxon>Bacillati</taxon>
        <taxon>Cyanobacteriota</taxon>
        <taxon>Cyanophyceae</taxon>
        <taxon>Nostocales</taxon>
        <taxon>Nodulariaceae</taxon>
        <taxon>Atlanticothrix</taxon>
        <taxon>Atlanticothrix silvestris</taxon>
    </lineage>
</organism>
<keyword evidence="4" id="KW-1185">Reference proteome</keyword>
<dbReference type="PANTHER" id="PTHR21064:SF6">
    <property type="entry name" value="AMINOGLYCOSIDE PHOSPHOTRANSFERASE DOMAIN-CONTAINING PROTEIN"/>
    <property type="match status" value="1"/>
</dbReference>
<proteinExistence type="inferred from homology"/>
<sequence length="329" mass="38062">MLQFSVYDYITKAALNQYGVTQEQRSFLGHSGSLTFCIETQEEKFLLRIHQAISRHQDDVWHRPEVIESELLWLAALHRDTVVVVQEPIKNLQNRWVTQVVVDESKEVFYCSLLRWIDGNVLNTERTPQQAYQLGSLLAQLHQHSNQWQLPQNFVRPIYDKNRFQAALLALHPAVSQKLISAEDYSVLEAGVCRVQDMIGTLGQTQNNWGVIHADLHDGNYLFHNEELRPIDFARCGFGYYLYDVASSLQYLHPAVRSSFFEGYQVSRELPENYVQITEGFFIMALIDVLSFHVNNPEEHEGLSGTVKDVAKKHIPLYLQGRSFLFDKY</sequence>
<feature type="domain" description="Aminoglycoside phosphotransferase" evidence="2">
    <location>
        <begin position="35"/>
        <end position="266"/>
    </location>
</feature>
<evidence type="ECO:0000256" key="1">
    <source>
        <dbReference type="ARBA" id="ARBA00038240"/>
    </source>
</evidence>
<dbReference type="InterPro" id="IPR011009">
    <property type="entry name" value="Kinase-like_dom_sf"/>
</dbReference>
<comment type="similarity">
    <text evidence="1">Belongs to the pseudomonas-type ThrB family.</text>
</comment>
<evidence type="ECO:0000313" key="3">
    <source>
        <dbReference type="EMBL" id="MBH8552293.1"/>
    </source>
</evidence>
<protein>
    <submittedName>
        <fullName evidence="3">Phosphotransferase</fullName>
    </submittedName>
</protein>
<dbReference type="Gene3D" id="3.90.1200.10">
    <property type="match status" value="1"/>
</dbReference>
<dbReference type="Proteomes" id="UP000599391">
    <property type="component" value="Unassembled WGS sequence"/>
</dbReference>
<dbReference type="PANTHER" id="PTHR21064">
    <property type="entry name" value="AMINOGLYCOSIDE PHOSPHOTRANSFERASE DOMAIN-CONTAINING PROTEIN-RELATED"/>
    <property type="match status" value="1"/>
</dbReference>
<comment type="caution">
    <text evidence="3">The sequence shown here is derived from an EMBL/GenBank/DDBJ whole genome shotgun (WGS) entry which is preliminary data.</text>
</comment>
<dbReference type="Pfam" id="PF01636">
    <property type="entry name" value="APH"/>
    <property type="match status" value="1"/>
</dbReference>
<dbReference type="RefSeq" id="WP_214438608.1">
    <property type="nucleotide sequence ID" value="NZ_JAECZB010000012.1"/>
</dbReference>
<reference evidence="3 4" key="1">
    <citation type="journal article" date="2021" name="Int. J. Syst. Evol. Microbiol.">
        <title>Amazonocrinis nigriterrae gen. nov., sp. nov., Atlanticothrix silvestris gen. nov., sp. nov. and Dendronalium phyllosphericum gen. nov., sp. nov., nostocacean cyanobacteria from Brazilian environments.</title>
        <authorList>
            <person name="Alvarenga D.O."/>
            <person name="Andreote A.P.D."/>
            <person name="Branco L.H.Z."/>
            <person name="Delbaje E."/>
            <person name="Cruz R.B."/>
            <person name="Varani A.M."/>
            <person name="Fiore M.F."/>
        </authorList>
    </citation>
    <scope>NUCLEOTIDE SEQUENCE [LARGE SCALE GENOMIC DNA]</scope>
    <source>
        <strain evidence="3 4">CENA357</strain>
    </source>
</reference>
<evidence type="ECO:0000259" key="2">
    <source>
        <dbReference type="Pfam" id="PF01636"/>
    </source>
</evidence>
<evidence type="ECO:0000313" key="4">
    <source>
        <dbReference type="Proteomes" id="UP000599391"/>
    </source>
</evidence>
<name>A0A8J7H841_9CYAN</name>
<dbReference type="AlphaFoldDB" id="A0A8J7H841"/>
<accession>A0A8J7H841</accession>
<dbReference type="EMBL" id="JAECZB010000012">
    <property type="protein sequence ID" value="MBH8552293.1"/>
    <property type="molecule type" value="Genomic_DNA"/>
</dbReference>
<dbReference type="InterPro" id="IPR050249">
    <property type="entry name" value="Pseudomonas-type_ThrB"/>
</dbReference>
<dbReference type="SUPFAM" id="SSF56112">
    <property type="entry name" value="Protein kinase-like (PK-like)"/>
    <property type="match status" value="1"/>
</dbReference>